<dbReference type="GeneID" id="95495646"/>
<dbReference type="PANTHER" id="PTHR48079">
    <property type="entry name" value="PROTEIN YEEZ"/>
    <property type="match status" value="1"/>
</dbReference>
<feature type="domain" description="NAD-dependent epimerase/dehydratase" evidence="1">
    <location>
        <begin position="16"/>
        <end position="244"/>
    </location>
</feature>
<evidence type="ECO:0000313" key="2">
    <source>
        <dbReference type="EMBL" id="WUN78148.1"/>
    </source>
</evidence>
<dbReference type="EMBL" id="CP108036">
    <property type="protein sequence ID" value="WUN78148.1"/>
    <property type="molecule type" value="Genomic_DNA"/>
</dbReference>
<dbReference type="SUPFAM" id="SSF51735">
    <property type="entry name" value="NAD(P)-binding Rossmann-fold domains"/>
    <property type="match status" value="1"/>
</dbReference>
<keyword evidence="3" id="KW-1185">Reference proteome</keyword>
<dbReference type="InterPro" id="IPR001509">
    <property type="entry name" value="Epimerase_deHydtase"/>
</dbReference>
<protein>
    <submittedName>
        <fullName evidence="2">NAD(P)-dependent oxidoreductase</fullName>
    </submittedName>
</protein>
<dbReference type="Pfam" id="PF01370">
    <property type="entry name" value="Epimerase"/>
    <property type="match status" value="1"/>
</dbReference>
<name>A0ABZ1Q630_9ACTN</name>
<dbReference type="CDD" id="cd08946">
    <property type="entry name" value="SDR_e"/>
    <property type="match status" value="1"/>
</dbReference>
<organism evidence="2 3">
    <name type="scientific">Streptomyces erythrochromogenes</name>
    <dbReference type="NCBI Taxonomy" id="285574"/>
    <lineage>
        <taxon>Bacteria</taxon>
        <taxon>Bacillati</taxon>
        <taxon>Actinomycetota</taxon>
        <taxon>Actinomycetes</taxon>
        <taxon>Kitasatosporales</taxon>
        <taxon>Streptomycetaceae</taxon>
        <taxon>Streptomyces</taxon>
    </lineage>
</organism>
<accession>A0ABZ1Q630</accession>
<sequence length="315" mass="33100">MVTADEVGRATGRRTVAVLGATGTIGRQVAAAFTRAGHEVLGVARHPAPHTARHPFVPLDVAEADPRDIADLLAERNVDVVVNATGGWVVTEEAMHHAHVRLVERMLAGVAKLPTRPRVVHVGSIHEYGFVSPDPDGIDESVPPEPTTPYARTKLAGSQAVLEAARTGDVDGVVLRPVNVCGPHPSEASFLGTVLNRLRALTPGERLELVIADAARDYVDVRDVASAVLVAADAAASGTVFNIGRGEAPTMRELVTTLVEAAGFPPGTVKETGGAVESKGGGWTKADIRRAERVLGWRPAIGLRASLHDMWKAAG</sequence>
<proteinExistence type="predicted"/>
<evidence type="ECO:0000313" key="3">
    <source>
        <dbReference type="Proteomes" id="UP001432312"/>
    </source>
</evidence>
<evidence type="ECO:0000259" key="1">
    <source>
        <dbReference type="Pfam" id="PF01370"/>
    </source>
</evidence>
<dbReference type="RefSeq" id="WP_328738800.1">
    <property type="nucleotide sequence ID" value="NZ_CP108036.1"/>
</dbReference>
<gene>
    <name evidence="2" type="ORF">OHA91_06385</name>
</gene>
<dbReference type="InterPro" id="IPR036291">
    <property type="entry name" value="NAD(P)-bd_dom_sf"/>
</dbReference>
<dbReference type="InterPro" id="IPR051783">
    <property type="entry name" value="NAD(P)-dependent_oxidoreduct"/>
</dbReference>
<dbReference type="PANTHER" id="PTHR48079:SF6">
    <property type="entry name" value="NAD(P)-BINDING DOMAIN-CONTAINING PROTEIN-RELATED"/>
    <property type="match status" value="1"/>
</dbReference>
<dbReference type="Proteomes" id="UP001432312">
    <property type="component" value="Chromosome"/>
</dbReference>
<reference evidence="2" key="1">
    <citation type="submission" date="2022-10" db="EMBL/GenBank/DDBJ databases">
        <title>The complete genomes of actinobacterial strains from the NBC collection.</title>
        <authorList>
            <person name="Joergensen T.S."/>
            <person name="Alvarez Arevalo M."/>
            <person name="Sterndorff E.B."/>
            <person name="Faurdal D."/>
            <person name="Vuksanovic O."/>
            <person name="Mourched A.-S."/>
            <person name="Charusanti P."/>
            <person name="Shaw S."/>
            <person name="Blin K."/>
            <person name="Weber T."/>
        </authorList>
    </citation>
    <scope>NUCLEOTIDE SEQUENCE</scope>
    <source>
        <strain evidence="2">NBC_00303</strain>
    </source>
</reference>
<dbReference type="Gene3D" id="3.40.50.720">
    <property type="entry name" value="NAD(P)-binding Rossmann-like Domain"/>
    <property type="match status" value="1"/>
</dbReference>